<dbReference type="Pfam" id="PF00072">
    <property type="entry name" value="Response_reg"/>
    <property type="match status" value="1"/>
</dbReference>
<accession>A0A7X2P8Z6</accession>
<evidence type="ECO:0000256" key="2">
    <source>
        <dbReference type="ARBA" id="ARBA00024867"/>
    </source>
</evidence>
<protein>
    <recommendedName>
        <fullName evidence="1">Stage 0 sporulation protein A homolog</fullName>
    </recommendedName>
</protein>
<dbReference type="EMBL" id="VUMV01000003">
    <property type="protein sequence ID" value="MST81928.1"/>
    <property type="molecule type" value="Genomic_DNA"/>
</dbReference>
<dbReference type="InterPro" id="IPR007492">
    <property type="entry name" value="LytTR_DNA-bd_dom"/>
</dbReference>
<dbReference type="GO" id="GO:0000156">
    <property type="term" value="F:phosphorelay response regulator activity"/>
    <property type="evidence" value="ECO:0007669"/>
    <property type="project" value="InterPro"/>
</dbReference>
<dbReference type="Pfam" id="PF04397">
    <property type="entry name" value="LytTR"/>
    <property type="match status" value="1"/>
</dbReference>
<dbReference type="InterPro" id="IPR046947">
    <property type="entry name" value="LytR-like"/>
</dbReference>
<organism evidence="6 7">
    <name type="scientific">Bilifractor porci</name>
    <dbReference type="NCBI Taxonomy" id="2606636"/>
    <lineage>
        <taxon>Bacteria</taxon>
        <taxon>Bacillati</taxon>
        <taxon>Bacillota</taxon>
        <taxon>Clostridia</taxon>
        <taxon>Lachnospirales</taxon>
        <taxon>Lachnospiraceae</taxon>
        <taxon>Bilifractor</taxon>
    </lineage>
</organism>
<evidence type="ECO:0000256" key="1">
    <source>
        <dbReference type="ARBA" id="ARBA00018672"/>
    </source>
</evidence>
<proteinExistence type="predicted"/>
<dbReference type="SMART" id="SM00448">
    <property type="entry name" value="REC"/>
    <property type="match status" value="1"/>
</dbReference>
<keyword evidence="7" id="KW-1185">Reference proteome</keyword>
<feature type="domain" description="Response regulatory" evidence="4">
    <location>
        <begin position="5"/>
        <end position="119"/>
    </location>
</feature>
<dbReference type="Proteomes" id="UP000466864">
    <property type="component" value="Unassembled WGS sequence"/>
</dbReference>
<dbReference type="SMART" id="SM00850">
    <property type="entry name" value="LytTR"/>
    <property type="match status" value="1"/>
</dbReference>
<dbReference type="AlphaFoldDB" id="A0A7X2P8Z6"/>
<comment type="caution">
    <text evidence="6">The sequence shown here is derived from an EMBL/GenBank/DDBJ whole genome shotgun (WGS) entry which is preliminary data.</text>
</comment>
<evidence type="ECO:0000313" key="7">
    <source>
        <dbReference type="Proteomes" id="UP000466864"/>
    </source>
</evidence>
<dbReference type="GO" id="GO:0003677">
    <property type="term" value="F:DNA binding"/>
    <property type="evidence" value="ECO:0007669"/>
    <property type="project" value="InterPro"/>
</dbReference>
<dbReference type="SUPFAM" id="SSF52172">
    <property type="entry name" value="CheY-like"/>
    <property type="match status" value="1"/>
</dbReference>
<dbReference type="PROSITE" id="PS50110">
    <property type="entry name" value="RESPONSE_REGULATORY"/>
    <property type="match status" value="1"/>
</dbReference>
<gene>
    <name evidence="6" type="ORF">FYJ60_06325</name>
</gene>
<dbReference type="Gene3D" id="2.40.50.1020">
    <property type="entry name" value="LytTr DNA-binding domain"/>
    <property type="match status" value="1"/>
</dbReference>
<dbReference type="InterPro" id="IPR001789">
    <property type="entry name" value="Sig_transdc_resp-reg_receiver"/>
</dbReference>
<evidence type="ECO:0000259" key="5">
    <source>
        <dbReference type="PROSITE" id="PS50930"/>
    </source>
</evidence>
<comment type="function">
    <text evidence="2">May play the central regulatory role in sporulation. It may be an element of the effector pathway responsible for the activation of sporulation genes in response to nutritional stress. Spo0A may act in concert with spo0H (a sigma factor) to control the expression of some genes that are critical to the sporulation process.</text>
</comment>
<sequence>MEQLLVGICEDDKEEWVRLLDMVTEAAEKVKAEAFGSAEELLESYYPGKYDLIILDIYMGGMTGIDALEKIRKADGRVTAAIATTSQDFALESYRLRAARYLEKPVNQEEVRDLVQTVVRKKEAEPHYEGETNGTRIRIPFDRILFVEQKGKKLWIHMDDGRELQVRGKLDDEEKRFPAEYFPRCHKSFLVNLAIIRGIDRELMTFVMEDGQHVHIHRQGFFAAKRAYEQYLFSIADGWKET</sequence>
<evidence type="ECO:0000256" key="3">
    <source>
        <dbReference type="PROSITE-ProRule" id="PRU00169"/>
    </source>
</evidence>
<feature type="domain" description="HTH LytTR-type" evidence="5">
    <location>
        <begin position="128"/>
        <end position="202"/>
    </location>
</feature>
<evidence type="ECO:0000259" key="4">
    <source>
        <dbReference type="PROSITE" id="PS50110"/>
    </source>
</evidence>
<feature type="modified residue" description="4-aspartylphosphate" evidence="3">
    <location>
        <position position="56"/>
    </location>
</feature>
<dbReference type="Gene3D" id="3.40.50.2300">
    <property type="match status" value="1"/>
</dbReference>
<dbReference type="PANTHER" id="PTHR37299">
    <property type="entry name" value="TRANSCRIPTIONAL REGULATOR-RELATED"/>
    <property type="match status" value="1"/>
</dbReference>
<dbReference type="PANTHER" id="PTHR37299:SF1">
    <property type="entry name" value="STAGE 0 SPORULATION PROTEIN A HOMOLOG"/>
    <property type="match status" value="1"/>
</dbReference>
<evidence type="ECO:0000313" key="6">
    <source>
        <dbReference type="EMBL" id="MST81928.1"/>
    </source>
</evidence>
<name>A0A7X2P8Z6_9FIRM</name>
<reference evidence="6 7" key="1">
    <citation type="submission" date="2019-08" db="EMBL/GenBank/DDBJ databases">
        <title>In-depth cultivation of the pig gut microbiome towards novel bacterial diversity and tailored functional studies.</title>
        <authorList>
            <person name="Wylensek D."/>
            <person name="Hitch T.C.A."/>
            <person name="Clavel T."/>
        </authorList>
    </citation>
    <scope>NUCLEOTIDE SEQUENCE [LARGE SCALE GENOMIC DNA]</scope>
    <source>
        <strain evidence="6 7">Oil+RF-744-WCA-WT-13</strain>
    </source>
</reference>
<keyword evidence="3" id="KW-0597">Phosphoprotein</keyword>
<dbReference type="InterPro" id="IPR011006">
    <property type="entry name" value="CheY-like_superfamily"/>
</dbReference>
<dbReference type="PROSITE" id="PS50930">
    <property type="entry name" value="HTH_LYTTR"/>
    <property type="match status" value="1"/>
</dbReference>
<dbReference type="RefSeq" id="WP_154457829.1">
    <property type="nucleotide sequence ID" value="NZ_VUMV01000003.1"/>
</dbReference>